<dbReference type="InterPro" id="IPR050313">
    <property type="entry name" value="Carb_Metab_HTH_regulators"/>
</dbReference>
<name>A0ABR7GF28_9FIRM</name>
<dbReference type="Pfam" id="PF08220">
    <property type="entry name" value="HTH_DeoR"/>
    <property type="match status" value="1"/>
</dbReference>
<dbReference type="SMART" id="SM00420">
    <property type="entry name" value="HTH_DEOR"/>
    <property type="match status" value="1"/>
</dbReference>
<protein>
    <submittedName>
        <fullName evidence="5">DeoR/GlpR transcriptional regulator</fullName>
    </submittedName>
</protein>
<dbReference type="InterPro" id="IPR036388">
    <property type="entry name" value="WH-like_DNA-bd_sf"/>
</dbReference>
<proteinExistence type="predicted"/>
<dbReference type="PROSITE" id="PS51000">
    <property type="entry name" value="HTH_DEOR_2"/>
    <property type="match status" value="1"/>
</dbReference>
<comment type="caution">
    <text evidence="5">The sequence shown here is derived from an EMBL/GenBank/DDBJ whole genome shotgun (WGS) entry which is preliminary data.</text>
</comment>
<evidence type="ECO:0000256" key="3">
    <source>
        <dbReference type="ARBA" id="ARBA00023163"/>
    </source>
</evidence>
<dbReference type="InterPro" id="IPR001034">
    <property type="entry name" value="DeoR_HTH"/>
</dbReference>
<dbReference type="Pfam" id="PF00455">
    <property type="entry name" value="DeoRC"/>
    <property type="match status" value="1"/>
</dbReference>
<sequence>MLAEERFARILSILEESGSVTVAELMERLDASESTIRRDLNSLDARGQLIKVHGGAMMKDAASYRTQDDDVQLRKERNVEQKVVIARYAAHLISDYDVVYLDAGTTTELMIDPMLNRNAMYVTNAIGHARKLAALGCTVYLLGGEFKGTTDAIVGEEAVLSIAKYNFTKGFFGTNGVTVEQGFTTPEVKEALIKRRALAQTKDAYILADASKFGEISTVTFGDFADATVLTDQINKKYRDFSNIKEVGE</sequence>
<dbReference type="PROSITE" id="PS00894">
    <property type="entry name" value="HTH_DEOR_1"/>
    <property type="match status" value="1"/>
</dbReference>
<reference evidence="5 6" key="1">
    <citation type="submission" date="2020-08" db="EMBL/GenBank/DDBJ databases">
        <title>Genome public.</title>
        <authorList>
            <person name="Liu C."/>
            <person name="Sun Q."/>
        </authorList>
    </citation>
    <scope>NUCLEOTIDE SEQUENCE [LARGE SCALE GENOMIC DNA]</scope>
    <source>
        <strain evidence="5 6">NSJ-9</strain>
    </source>
</reference>
<evidence type="ECO:0000313" key="5">
    <source>
        <dbReference type="EMBL" id="MBC5686045.1"/>
    </source>
</evidence>
<evidence type="ECO:0000313" key="6">
    <source>
        <dbReference type="Proteomes" id="UP000643810"/>
    </source>
</evidence>
<dbReference type="PRINTS" id="PR00037">
    <property type="entry name" value="HTHLACR"/>
</dbReference>
<evidence type="ECO:0000256" key="1">
    <source>
        <dbReference type="ARBA" id="ARBA00023015"/>
    </source>
</evidence>
<dbReference type="EMBL" id="JACOPG010000002">
    <property type="protein sequence ID" value="MBC5686045.1"/>
    <property type="molecule type" value="Genomic_DNA"/>
</dbReference>
<dbReference type="Proteomes" id="UP000643810">
    <property type="component" value="Unassembled WGS sequence"/>
</dbReference>
<evidence type="ECO:0000259" key="4">
    <source>
        <dbReference type="PROSITE" id="PS51000"/>
    </source>
</evidence>
<gene>
    <name evidence="5" type="ORF">H8R94_05410</name>
</gene>
<dbReference type="Gene3D" id="1.10.10.10">
    <property type="entry name" value="Winged helix-like DNA-binding domain superfamily/Winged helix DNA-binding domain"/>
    <property type="match status" value="1"/>
</dbReference>
<keyword evidence="3" id="KW-0804">Transcription</keyword>
<dbReference type="InterPro" id="IPR036390">
    <property type="entry name" value="WH_DNA-bd_sf"/>
</dbReference>
<dbReference type="PANTHER" id="PTHR30363">
    <property type="entry name" value="HTH-TYPE TRANSCRIPTIONAL REGULATOR SRLR-RELATED"/>
    <property type="match status" value="1"/>
</dbReference>
<dbReference type="SUPFAM" id="SSF46785">
    <property type="entry name" value="Winged helix' DNA-binding domain"/>
    <property type="match status" value="1"/>
</dbReference>
<evidence type="ECO:0000256" key="2">
    <source>
        <dbReference type="ARBA" id="ARBA00023125"/>
    </source>
</evidence>
<dbReference type="Gene3D" id="3.40.50.1360">
    <property type="match status" value="1"/>
</dbReference>
<dbReference type="PANTHER" id="PTHR30363:SF56">
    <property type="entry name" value="TRANSCRIPTIONAL REGULATOR, DEOR FAMILY"/>
    <property type="match status" value="1"/>
</dbReference>
<dbReference type="SMART" id="SM01134">
    <property type="entry name" value="DeoRC"/>
    <property type="match status" value="1"/>
</dbReference>
<keyword evidence="1" id="KW-0805">Transcription regulation</keyword>
<keyword evidence="6" id="KW-1185">Reference proteome</keyword>
<dbReference type="InterPro" id="IPR014036">
    <property type="entry name" value="DeoR-like_C"/>
</dbReference>
<organism evidence="5 6">
    <name type="scientific">Roseburia lenta</name>
    <dbReference type="NCBI Taxonomy" id="2763061"/>
    <lineage>
        <taxon>Bacteria</taxon>
        <taxon>Bacillati</taxon>
        <taxon>Bacillota</taxon>
        <taxon>Clostridia</taxon>
        <taxon>Lachnospirales</taxon>
        <taxon>Lachnospiraceae</taxon>
        <taxon>Roseburia</taxon>
    </lineage>
</organism>
<dbReference type="InterPro" id="IPR018356">
    <property type="entry name" value="Tscrpt_reg_HTH_DeoR_CS"/>
</dbReference>
<accession>A0ABR7GF28</accession>
<dbReference type="RefSeq" id="WP_178009884.1">
    <property type="nucleotide sequence ID" value="NZ_JACOPG010000002.1"/>
</dbReference>
<dbReference type="InterPro" id="IPR037171">
    <property type="entry name" value="NagB/RpiA_transferase-like"/>
</dbReference>
<keyword evidence="2" id="KW-0238">DNA-binding</keyword>
<dbReference type="SUPFAM" id="SSF100950">
    <property type="entry name" value="NagB/RpiA/CoA transferase-like"/>
    <property type="match status" value="1"/>
</dbReference>
<feature type="domain" description="HTH deoR-type" evidence="4">
    <location>
        <begin position="3"/>
        <end position="58"/>
    </location>
</feature>